<dbReference type="OrthoDB" id="6447465at2"/>
<comment type="caution">
    <text evidence="1">The sequence shown here is derived from an EMBL/GenBank/DDBJ whole genome shotgun (WGS) entry which is preliminary data.</text>
</comment>
<reference evidence="1 2" key="1">
    <citation type="submission" date="2015-06" db="EMBL/GenBank/DDBJ databases">
        <title>Draft Whole-Genome Sequence of the Entomopathogenic Bacterium Xenorhabdus khoisanae.</title>
        <authorList>
            <person name="Naidoo S."/>
            <person name="Featherston J."/>
            <person name="Gray V.M."/>
        </authorList>
    </citation>
    <scope>NUCLEOTIDE SEQUENCE [LARGE SCALE GENOMIC DNA]</scope>
    <source>
        <strain evidence="1 2">MCB</strain>
    </source>
</reference>
<name>A0A0J5IKM5_9GAMM</name>
<dbReference type="EMBL" id="LFCV01000150">
    <property type="protein sequence ID" value="KMJ43725.1"/>
    <property type="molecule type" value="Genomic_DNA"/>
</dbReference>
<organism evidence="1 2">
    <name type="scientific">Xenorhabdus khoisanae</name>
    <dbReference type="NCBI Taxonomy" id="880157"/>
    <lineage>
        <taxon>Bacteria</taxon>
        <taxon>Pseudomonadati</taxon>
        <taxon>Pseudomonadota</taxon>
        <taxon>Gammaproteobacteria</taxon>
        <taxon>Enterobacterales</taxon>
        <taxon>Morganellaceae</taxon>
        <taxon>Xenorhabdus</taxon>
    </lineage>
</organism>
<sequence length="165" mass="18370">MAMLKERQLMIIRAMNDQNRLMQPISEEKLQFLGETLGWDQLADDINYLIKIGLVNHDAILFDIDGGYDFNPEAMVLTAAGVDYVNTDIIGNEINAVTINIHKNILQQIETIINSANLSDTEKKILLQLVKEKGTGFLVGKCVDTLFTHTDLAAAVLSKIVKRAV</sequence>
<evidence type="ECO:0000313" key="1">
    <source>
        <dbReference type="EMBL" id="KMJ43725.1"/>
    </source>
</evidence>
<keyword evidence="2" id="KW-1185">Reference proteome</keyword>
<dbReference type="AlphaFoldDB" id="A0A0J5IKM5"/>
<dbReference type="Proteomes" id="UP000036277">
    <property type="component" value="Unassembled WGS sequence"/>
</dbReference>
<accession>A0A0J5IKM5</accession>
<evidence type="ECO:0000313" key="2">
    <source>
        <dbReference type="Proteomes" id="UP000036277"/>
    </source>
</evidence>
<dbReference type="PATRIC" id="fig|880157.4.peg.3899"/>
<protein>
    <submittedName>
        <fullName evidence="1">Uncharacterized protein</fullName>
    </submittedName>
</protein>
<dbReference type="RefSeq" id="WP_047964779.1">
    <property type="nucleotide sequence ID" value="NZ_CAWMBG010000150.1"/>
</dbReference>
<gene>
    <name evidence="1" type="ORF">AB204_18155</name>
</gene>
<proteinExistence type="predicted"/>